<accession>A0A8D8YLS7</accession>
<protein>
    <submittedName>
        <fullName evidence="1">Uncharacterized protein</fullName>
    </submittedName>
</protein>
<reference evidence="1" key="1">
    <citation type="submission" date="2021-05" db="EMBL/GenBank/DDBJ databases">
        <authorList>
            <person name="Alioto T."/>
            <person name="Alioto T."/>
            <person name="Gomez Garrido J."/>
        </authorList>
    </citation>
    <scope>NUCLEOTIDE SEQUENCE</scope>
</reference>
<proteinExistence type="predicted"/>
<name>A0A8D8YLS7_9HEMI</name>
<dbReference type="EMBL" id="HBUF01383610">
    <property type="protein sequence ID" value="CAG6731239.1"/>
    <property type="molecule type" value="Transcribed_RNA"/>
</dbReference>
<sequence>MLLSSCVSLGRRQQDTTKHGEKKKGALSCIIRRYFGFELIFSYVIRTLQNYDSVYVYRYLRPSSPVVQHFQQITGNSEKLCCVVVPYIPGVQYKHFIFNPVHCVIVNHGRHEQKL</sequence>
<organism evidence="1">
    <name type="scientific">Cacopsylla melanoneura</name>
    <dbReference type="NCBI Taxonomy" id="428564"/>
    <lineage>
        <taxon>Eukaryota</taxon>
        <taxon>Metazoa</taxon>
        <taxon>Ecdysozoa</taxon>
        <taxon>Arthropoda</taxon>
        <taxon>Hexapoda</taxon>
        <taxon>Insecta</taxon>
        <taxon>Pterygota</taxon>
        <taxon>Neoptera</taxon>
        <taxon>Paraneoptera</taxon>
        <taxon>Hemiptera</taxon>
        <taxon>Sternorrhyncha</taxon>
        <taxon>Psylloidea</taxon>
        <taxon>Psyllidae</taxon>
        <taxon>Psyllinae</taxon>
        <taxon>Cacopsylla</taxon>
    </lineage>
</organism>
<dbReference type="AlphaFoldDB" id="A0A8D8YLS7"/>
<evidence type="ECO:0000313" key="1">
    <source>
        <dbReference type="EMBL" id="CAG6731239.1"/>
    </source>
</evidence>